<dbReference type="InterPro" id="IPR001296">
    <property type="entry name" value="Glyco_trans_1"/>
</dbReference>
<dbReference type="Pfam" id="PF12000">
    <property type="entry name" value="Glyco_trans_4_3"/>
    <property type="match status" value="1"/>
</dbReference>
<evidence type="ECO:0000259" key="2">
    <source>
        <dbReference type="Pfam" id="PF12000"/>
    </source>
</evidence>
<dbReference type="Proteomes" id="UP000244940">
    <property type="component" value="Unassembled WGS sequence"/>
</dbReference>
<dbReference type="AlphaFoldDB" id="A0A2U2CI82"/>
<comment type="caution">
    <text evidence="3">The sequence shown here is derived from an EMBL/GenBank/DDBJ whole genome shotgun (WGS) entry which is preliminary data.</text>
</comment>
<dbReference type="EMBL" id="QEYD01000001">
    <property type="protein sequence ID" value="PWE31605.1"/>
    <property type="molecule type" value="Genomic_DNA"/>
</dbReference>
<dbReference type="OrthoDB" id="9793726at2"/>
<sequence length="405" mass="45523">MKILFVHQNFPGQFLHLAPALVERGHDVTALTDETNARQSSITTFRYRKPDPRPDPKIAQLGTTYCEMTSRAYRVSRAARVLRDQHGYVPDVIFGHGGWGETLFLSEIWPDARLLVYGELYYAPHGLDVGFDPEFASDNPEKPLSVIARQGHQALMMTQAHAALSPTEFQADTFPVCFRDKITIIHDGIDTDRVRPDRAARVTLPSGVGFRAGDELLTFINRNLEPYRGYHSFMRALPSVLEARPNAQVVIIGGDDVSYGARPPEGQSWKELFLDEVRDRLDMSRVHFTGKVPYASFLSLMQCTRVHCYLTVPFVLSWSMLEAMSAGALVVGSRTAPVEEIIEDGATGRLVDFFDSDEIADALIDALARPEAYRHMREAARAHIVENYDLRRVCLPRLIDFVESA</sequence>
<gene>
    <name evidence="3" type="ORF">C4N9_00900</name>
</gene>
<dbReference type="GeneID" id="94363435"/>
<dbReference type="SUPFAM" id="SSF53756">
    <property type="entry name" value="UDP-Glycosyltransferase/glycogen phosphorylase"/>
    <property type="match status" value="1"/>
</dbReference>
<dbReference type="Pfam" id="PF00534">
    <property type="entry name" value="Glycos_transf_1"/>
    <property type="match status" value="1"/>
</dbReference>
<evidence type="ECO:0000259" key="1">
    <source>
        <dbReference type="Pfam" id="PF00534"/>
    </source>
</evidence>
<proteinExistence type="predicted"/>
<feature type="domain" description="Glycosyl transferase family 4" evidence="2">
    <location>
        <begin position="24"/>
        <end position="193"/>
    </location>
</feature>
<dbReference type="PANTHER" id="PTHR12526">
    <property type="entry name" value="GLYCOSYLTRANSFERASE"/>
    <property type="match status" value="1"/>
</dbReference>
<evidence type="ECO:0000313" key="3">
    <source>
        <dbReference type="EMBL" id="PWE31605.1"/>
    </source>
</evidence>
<organism evidence="3 4">
    <name type="scientific">Pararhodobacter marinus</name>
    <dbReference type="NCBI Taxonomy" id="2184063"/>
    <lineage>
        <taxon>Bacteria</taxon>
        <taxon>Pseudomonadati</taxon>
        <taxon>Pseudomonadota</taxon>
        <taxon>Alphaproteobacteria</taxon>
        <taxon>Rhodobacterales</taxon>
        <taxon>Paracoccaceae</taxon>
        <taxon>Pararhodobacter</taxon>
    </lineage>
</organism>
<name>A0A2U2CI82_9RHOB</name>
<dbReference type="InterPro" id="IPR022623">
    <property type="entry name" value="Glyco_trans_4"/>
</dbReference>
<dbReference type="RefSeq" id="WP_109531406.1">
    <property type="nucleotide sequence ID" value="NZ_QEYD01000001.1"/>
</dbReference>
<keyword evidence="4" id="KW-1185">Reference proteome</keyword>
<accession>A0A2U2CI82</accession>
<reference evidence="3 4" key="1">
    <citation type="submission" date="2018-05" db="EMBL/GenBank/DDBJ databases">
        <title>Pararhodobacter marina sp. nov., isolated from deep-sea water of the Indian Ocean.</title>
        <authorList>
            <person name="Lai Q.Sr."/>
            <person name="Liu X."/>
            <person name="Shao Z."/>
        </authorList>
    </citation>
    <scope>NUCLEOTIDE SEQUENCE [LARGE SCALE GENOMIC DNA]</scope>
    <source>
        <strain evidence="3 4">CIC4N-9</strain>
    </source>
</reference>
<dbReference type="GO" id="GO:0016757">
    <property type="term" value="F:glycosyltransferase activity"/>
    <property type="evidence" value="ECO:0007669"/>
    <property type="project" value="InterPro"/>
</dbReference>
<keyword evidence="3" id="KW-0808">Transferase</keyword>
<evidence type="ECO:0000313" key="4">
    <source>
        <dbReference type="Proteomes" id="UP000244940"/>
    </source>
</evidence>
<feature type="domain" description="Glycosyl transferase family 1" evidence="1">
    <location>
        <begin position="213"/>
        <end position="382"/>
    </location>
</feature>
<protein>
    <submittedName>
        <fullName evidence="3">Glycosyl transferase family 1</fullName>
    </submittedName>
</protein>
<dbReference type="PANTHER" id="PTHR12526:SF613">
    <property type="entry name" value="PHOSPHATIDYL-MYO-INOSITOL MANNOSYLTRANSFERASE"/>
    <property type="match status" value="1"/>
</dbReference>
<dbReference type="Gene3D" id="3.40.50.2000">
    <property type="entry name" value="Glycogen Phosphorylase B"/>
    <property type="match status" value="2"/>
</dbReference>